<dbReference type="Gene3D" id="1.20.120.530">
    <property type="entry name" value="GntR ligand-binding domain-like"/>
    <property type="match status" value="1"/>
</dbReference>
<organism evidence="5 6">
    <name type="scientific">Microbacterium foliorum</name>
    <dbReference type="NCBI Taxonomy" id="104336"/>
    <lineage>
        <taxon>Bacteria</taxon>
        <taxon>Bacillati</taxon>
        <taxon>Actinomycetota</taxon>
        <taxon>Actinomycetes</taxon>
        <taxon>Micrococcales</taxon>
        <taxon>Microbacteriaceae</taxon>
        <taxon>Microbacterium</taxon>
    </lineage>
</organism>
<reference evidence="5 6" key="1">
    <citation type="submission" date="2015-02" db="EMBL/GenBank/DDBJ databases">
        <title>Draft genome sequences of ten Microbacterium spp. with emphasis on heavy metal contaminated environments.</title>
        <authorList>
            <person name="Corretto E."/>
        </authorList>
    </citation>
    <scope>NUCLEOTIDE SEQUENCE [LARGE SCALE GENOMIC DNA]</scope>
    <source>
        <strain evidence="5 6">DSM 12966</strain>
    </source>
</reference>
<dbReference type="InterPro" id="IPR011711">
    <property type="entry name" value="GntR_C"/>
</dbReference>
<dbReference type="SMART" id="SM00345">
    <property type="entry name" value="HTH_GNTR"/>
    <property type="match status" value="1"/>
</dbReference>
<keyword evidence="2" id="KW-0238">DNA-binding</keyword>
<dbReference type="InterPro" id="IPR008920">
    <property type="entry name" value="TF_FadR/GntR_C"/>
</dbReference>
<dbReference type="InterPro" id="IPR036388">
    <property type="entry name" value="WH-like_DNA-bd_sf"/>
</dbReference>
<dbReference type="CDD" id="cd07377">
    <property type="entry name" value="WHTH_GntR"/>
    <property type="match status" value="1"/>
</dbReference>
<dbReference type="Pfam" id="PF07729">
    <property type="entry name" value="FCD"/>
    <property type="match status" value="1"/>
</dbReference>
<dbReference type="PANTHER" id="PTHR43537">
    <property type="entry name" value="TRANSCRIPTIONAL REGULATOR, GNTR FAMILY"/>
    <property type="match status" value="1"/>
</dbReference>
<dbReference type="PROSITE" id="PS50949">
    <property type="entry name" value="HTH_GNTR"/>
    <property type="match status" value="1"/>
</dbReference>
<dbReference type="SUPFAM" id="SSF46785">
    <property type="entry name" value="Winged helix' DNA-binding domain"/>
    <property type="match status" value="1"/>
</dbReference>
<dbReference type="PANTHER" id="PTHR43537:SF24">
    <property type="entry name" value="GLUCONATE OPERON TRANSCRIPTIONAL REPRESSOR"/>
    <property type="match status" value="1"/>
</dbReference>
<dbReference type="Pfam" id="PF00392">
    <property type="entry name" value="GntR"/>
    <property type="match status" value="1"/>
</dbReference>
<accession>A0A0F0KPJ1</accession>
<dbReference type="InterPro" id="IPR000524">
    <property type="entry name" value="Tscrpt_reg_HTH_GntR"/>
</dbReference>
<evidence type="ECO:0000313" key="6">
    <source>
        <dbReference type="Proteomes" id="UP000033572"/>
    </source>
</evidence>
<keyword evidence="6" id="KW-1185">Reference proteome</keyword>
<dbReference type="InterPro" id="IPR036390">
    <property type="entry name" value="WH_DNA-bd_sf"/>
</dbReference>
<comment type="caution">
    <text evidence="5">The sequence shown here is derived from an EMBL/GenBank/DDBJ whole genome shotgun (WGS) entry which is preliminary data.</text>
</comment>
<keyword evidence="1" id="KW-0805">Transcription regulation</keyword>
<dbReference type="SUPFAM" id="SSF48008">
    <property type="entry name" value="GntR ligand-binding domain-like"/>
    <property type="match status" value="1"/>
</dbReference>
<evidence type="ECO:0000313" key="5">
    <source>
        <dbReference type="EMBL" id="KJL22369.1"/>
    </source>
</evidence>
<dbReference type="Gene3D" id="1.10.10.10">
    <property type="entry name" value="Winged helix-like DNA-binding domain superfamily/Winged helix DNA-binding domain"/>
    <property type="match status" value="1"/>
</dbReference>
<evidence type="ECO:0000259" key="4">
    <source>
        <dbReference type="PROSITE" id="PS50949"/>
    </source>
</evidence>
<name>A0A0F0KPJ1_9MICO</name>
<dbReference type="GO" id="GO:0003677">
    <property type="term" value="F:DNA binding"/>
    <property type="evidence" value="ECO:0007669"/>
    <property type="project" value="UniProtKB-KW"/>
</dbReference>
<protein>
    <submittedName>
        <fullName evidence="5">HTH-type transcriptional regulator LutR</fullName>
    </submittedName>
</protein>
<keyword evidence="3" id="KW-0804">Transcription</keyword>
<evidence type="ECO:0000256" key="1">
    <source>
        <dbReference type="ARBA" id="ARBA00023015"/>
    </source>
</evidence>
<sequence>MTSNSSMMSTRGSKQLLAEEVFQHIGAQIIEGVLQPGHRIRDIEVAAELHVSRTPVREALQRLERLGLVIMYPSRYTEVTEVTPETVQQTLEFAGYLAGAGARMGVARMSRPDREHLADLIGEMHTALDDGEEISRTRWAVFSFLTEHSRNLQHQTMTNAASMALFRNLRGWIVPEDDRERMVQVYRDFREAVLRADADAAEQFARQMHYV</sequence>
<dbReference type="PATRIC" id="fig|104336.4.peg.1525"/>
<evidence type="ECO:0000256" key="3">
    <source>
        <dbReference type="ARBA" id="ARBA00023163"/>
    </source>
</evidence>
<dbReference type="Proteomes" id="UP000033572">
    <property type="component" value="Unassembled WGS sequence"/>
</dbReference>
<dbReference type="EMBL" id="JYIU01000039">
    <property type="protein sequence ID" value="KJL22369.1"/>
    <property type="molecule type" value="Genomic_DNA"/>
</dbReference>
<feature type="domain" description="HTH gntR-type" evidence="4">
    <location>
        <begin position="15"/>
        <end position="82"/>
    </location>
</feature>
<dbReference type="GO" id="GO:0003700">
    <property type="term" value="F:DNA-binding transcription factor activity"/>
    <property type="evidence" value="ECO:0007669"/>
    <property type="project" value="InterPro"/>
</dbReference>
<evidence type="ECO:0000256" key="2">
    <source>
        <dbReference type="ARBA" id="ARBA00023125"/>
    </source>
</evidence>
<gene>
    <name evidence="5" type="primary">lutR_5</name>
    <name evidence="5" type="ORF">RN50_01487</name>
</gene>
<proteinExistence type="predicted"/>
<dbReference type="AlphaFoldDB" id="A0A0F0KPJ1"/>